<dbReference type="GO" id="GO:0008408">
    <property type="term" value="F:3'-5' exonuclease activity"/>
    <property type="evidence" value="ECO:0007669"/>
    <property type="project" value="TreeGrafter"/>
</dbReference>
<dbReference type="GO" id="GO:0003677">
    <property type="term" value="F:DNA binding"/>
    <property type="evidence" value="ECO:0007669"/>
    <property type="project" value="InterPro"/>
</dbReference>
<protein>
    <recommendedName>
        <fullName evidence="1">DNA-directed DNA polymerase</fullName>
        <ecNumber evidence="1">2.7.7.7</ecNumber>
    </recommendedName>
    <alternativeName>
        <fullName evidence="5">Mitochondrial DNA polymerase catalytic subunit</fullName>
    </alternativeName>
</protein>
<evidence type="ECO:0000256" key="4">
    <source>
        <dbReference type="ARBA" id="ARBA00022932"/>
    </source>
</evidence>
<dbReference type="KEGG" id="tut:107368353"/>
<dbReference type="InterPro" id="IPR041336">
    <property type="entry name" value="DNApol_Exo"/>
</dbReference>
<evidence type="ECO:0000313" key="9">
    <source>
        <dbReference type="EnsemblMetazoa" id="tetur26g02060.1"/>
    </source>
</evidence>
<dbReference type="InterPro" id="IPR043502">
    <property type="entry name" value="DNA/RNA_pol_sf"/>
</dbReference>
<dbReference type="InterPro" id="IPR001098">
    <property type="entry name" value="DNA-dir_DNA_pol_A_palm_dom"/>
</dbReference>
<evidence type="ECO:0000256" key="1">
    <source>
        <dbReference type="ARBA" id="ARBA00012417"/>
    </source>
</evidence>
<dbReference type="InterPro" id="IPR002297">
    <property type="entry name" value="DNA-dir_DNA_pol_A_mt"/>
</dbReference>
<dbReference type="OrthoDB" id="5588663at2759"/>
<dbReference type="Pfam" id="PF00476">
    <property type="entry name" value="DNA_pol_A"/>
    <property type="match status" value="1"/>
</dbReference>
<dbReference type="AlphaFoldDB" id="T1KY09"/>
<keyword evidence="3" id="KW-0548">Nucleotidyltransferase</keyword>
<dbReference type="FunFam" id="3.30.420.390:FF:000004">
    <property type="entry name" value="DNA polymerase subunit gamma-1, mitochondrial"/>
    <property type="match status" value="1"/>
</dbReference>
<dbReference type="OMA" id="AMHITNL"/>
<dbReference type="Proteomes" id="UP000015104">
    <property type="component" value="Unassembled WGS sequence"/>
</dbReference>
<evidence type="ECO:0000313" key="10">
    <source>
        <dbReference type="Proteomes" id="UP000015104"/>
    </source>
</evidence>
<dbReference type="PRINTS" id="PR00867">
    <property type="entry name" value="DNAPOLG"/>
</dbReference>
<keyword evidence="2" id="KW-0808">Transferase</keyword>
<dbReference type="GO" id="GO:0006264">
    <property type="term" value="P:mitochondrial DNA replication"/>
    <property type="evidence" value="ECO:0007669"/>
    <property type="project" value="TreeGrafter"/>
</dbReference>
<evidence type="ECO:0000256" key="7">
    <source>
        <dbReference type="SAM" id="MobiDB-lite"/>
    </source>
</evidence>
<gene>
    <name evidence="9" type="primary">107368353</name>
</gene>
<dbReference type="GO" id="GO:0003887">
    <property type="term" value="F:DNA-directed DNA polymerase activity"/>
    <property type="evidence" value="ECO:0007669"/>
    <property type="project" value="UniProtKB-KW"/>
</dbReference>
<evidence type="ECO:0000256" key="5">
    <source>
        <dbReference type="ARBA" id="ARBA00031966"/>
    </source>
</evidence>
<evidence type="ECO:0000256" key="3">
    <source>
        <dbReference type="ARBA" id="ARBA00022695"/>
    </source>
</evidence>
<dbReference type="STRING" id="32264.T1KY09"/>
<feature type="domain" description="DNA-directed DNA polymerase family A palm" evidence="8">
    <location>
        <begin position="757"/>
        <end position="990"/>
    </location>
</feature>
<organism evidence="9 10">
    <name type="scientific">Tetranychus urticae</name>
    <name type="common">Two-spotted spider mite</name>
    <dbReference type="NCBI Taxonomy" id="32264"/>
    <lineage>
        <taxon>Eukaryota</taxon>
        <taxon>Metazoa</taxon>
        <taxon>Ecdysozoa</taxon>
        <taxon>Arthropoda</taxon>
        <taxon>Chelicerata</taxon>
        <taxon>Arachnida</taxon>
        <taxon>Acari</taxon>
        <taxon>Acariformes</taxon>
        <taxon>Trombidiformes</taxon>
        <taxon>Prostigmata</taxon>
        <taxon>Eleutherengona</taxon>
        <taxon>Raphignathae</taxon>
        <taxon>Tetranychoidea</taxon>
        <taxon>Tetranychidae</taxon>
        <taxon>Tetranychus</taxon>
    </lineage>
</organism>
<keyword evidence="4" id="KW-0239">DNA-directed DNA polymerase</keyword>
<dbReference type="EnsemblMetazoa" id="tetur26g02060.1">
    <property type="protein sequence ID" value="tetur26g02060.1"/>
    <property type="gene ID" value="tetur26g02060"/>
</dbReference>
<dbReference type="eggNOG" id="KOG3657">
    <property type="taxonomic scope" value="Eukaryota"/>
</dbReference>
<dbReference type="Gene3D" id="3.30.420.390">
    <property type="match status" value="2"/>
</dbReference>
<evidence type="ECO:0000259" key="8">
    <source>
        <dbReference type="SMART" id="SM00482"/>
    </source>
</evidence>
<dbReference type="Pfam" id="PF18136">
    <property type="entry name" value="DNApol_Exo"/>
    <property type="match status" value="1"/>
</dbReference>
<feature type="region of interest" description="Disordered" evidence="7">
    <location>
        <begin position="62"/>
        <end position="85"/>
    </location>
</feature>
<evidence type="ECO:0000256" key="2">
    <source>
        <dbReference type="ARBA" id="ARBA00022679"/>
    </source>
</evidence>
<dbReference type="PROSITE" id="PS00447">
    <property type="entry name" value="DNA_POLYMERASE_A"/>
    <property type="match status" value="1"/>
</dbReference>
<reference evidence="10" key="1">
    <citation type="submission" date="2011-08" db="EMBL/GenBank/DDBJ databases">
        <authorList>
            <person name="Rombauts S."/>
        </authorList>
    </citation>
    <scope>NUCLEOTIDE SEQUENCE</scope>
    <source>
        <strain evidence="10">London</strain>
    </source>
</reference>
<name>T1KY09_TETUR</name>
<dbReference type="PANTHER" id="PTHR10267">
    <property type="entry name" value="DNA POLYMERASE SUBUNIT GAMMA-1"/>
    <property type="match status" value="1"/>
</dbReference>
<dbReference type="InterPro" id="IPR012337">
    <property type="entry name" value="RNaseH-like_sf"/>
</dbReference>
<dbReference type="PANTHER" id="PTHR10267:SF0">
    <property type="entry name" value="DNA POLYMERASE SUBUNIT GAMMA-1"/>
    <property type="match status" value="1"/>
</dbReference>
<keyword evidence="6" id="KW-0175">Coiled coil</keyword>
<accession>T1KY09</accession>
<dbReference type="EC" id="2.7.7.7" evidence="1"/>
<dbReference type="GO" id="GO:0005760">
    <property type="term" value="C:gamma DNA polymerase complex"/>
    <property type="evidence" value="ECO:0007669"/>
    <property type="project" value="InterPro"/>
</dbReference>
<dbReference type="Gene3D" id="3.30.70.370">
    <property type="match status" value="1"/>
</dbReference>
<dbReference type="InterPro" id="IPR019760">
    <property type="entry name" value="DNA-dir_DNA_pol_A_CS"/>
</dbReference>
<evidence type="ECO:0000256" key="6">
    <source>
        <dbReference type="SAM" id="Coils"/>
    </source>
</evidence>
<sequence length="1116" mass="127051">MEKVIRRSFSSNSSDPINVRRNEVFIQMISESFRKKLFGDKLNCHIDGKTLDKIKSSLASHGLWKRPKKKKNNKQDEDGPMYPSEPLPPIEFKLPKIVGKNIEEHFHNIGEKYSKPYKLLADEIATNPLPKTPDEWSFTPGWTKYKKDKFGRMTVSQVDFPDDRALIFDVEVCMNDGSGKQPTMATCASPDAWYSWCSPRLININYELDVLSTKFQSDQQRLNINDMIPMGSFPNNERLIVGHNVSFDRSFIKDQNLIDCDKTRFLDTMSLHISLSGLTGYQRALSFSYKVGKKNGMHDLALKTKFENAGHPDPGGWQELGSLNSLKDVYAFHCKKEMSKEERDLFVKGSLADIRDNAQQLFTYCANDVHATHEVFQQIWKQYLNRFPHPVTLAGMLEMSVMYLPVNIQNWERYLEEAQTAYDDLEREVHLCLQSLANQSCSLLKNKAYMKDVWLWDLDWSTQELRFKKEKVKKPSKKSSKVNKCEESSEEDDVVKQVLSTENKISKVQPLLPGYPAWYRDLCDQPFGGSKLRSDEKLINWQPGPSLISTSMRAAPKLLRMLWRGYPLHYDETHKWGYLVPDSNSSTPHGSFPFSEYLKIISSTKISKSNTDSLKTEDPDWMDQELFEENISLEEDDNDRSAIKMFGCKFFRLPHKSGPDNKVGNPLGKEFLRYLDDGTLSTFLKKTQAQSFLQISKTLSYWKNSNKRIYSQLVVPIDSSGSTGALLPRVIVAGTITRRAVEPTWLTASNAVKDRLGSELKAMIQVPKGYKLVGADVDSQELWIASLIGDSHFARIHGSTPIGWMTLQGSKAQKTDMHSKVAEMVGINRDQAKVLNYGRIYGAGKAFAARFLKQSNEDLAVDEARNKAVKIYKQTKGTRVNVTDLEKKFVRKEWQGGSESQMFNKLEQIALSPEPCTPVLDCKISTALLPIEVRQQFVPSVVNWVVQSSAVDYLHLMLVNMKWLLEVYNIDGRFSLSIHDEVRYMVKESDAYKAALALQVTNLFTRSMFASKLGMYDLPQSVAFFSSIDIDTVLRKEVYLDCKTPSNPHGLKLGYGIDQGESLNIYQLLEKPEIQHLISHSPDKPTGGDDSENVDPSIIFTLIPNTSEKITQLTQT</sequence>
<dbReference type="SUPFAM" id="SSF53098">
    <property type="entry name" value="Ribonuclease H-like"/>
    <property type="match status" value="1"/>
</dbReference>
<proteinExistence type="predicted"/>
<dbReference type="SMART" id="SM00482">
    <property type="entry name" value="POLAc"/>
    <property type="match status" value="1"/>
</dbReference>
<dbReference type="Gene3D" id="1.10.150.20">
    <property type="entry name" value="5' to 3' exonuclease, C-terminal subdomain"/>
    <property type="match status" value="1"/>
</dbReference>
<keyword evidence="10" id="KW-1185">Reference proteome</keyword>
<dbReference type="HOGENOM" id="CLU_001524_2_2_1"/>
<feature type="compositionally biased region" description="Basic residues" evidence="7">
    <location>
        <begin position="63"/>
        <end position="72"/>
    </location>
</feature>
<feature type="coiled-coil region" evidence="6">
    <location>
        <begin position="408"/>
        <end position="435"/>
    </location>
</feature>
<dbReference type="EMBL" id="CAEY01000697">
    <property type="status" value="NOT_ANNOTATED_CDS"/>
    <property type="molecule type" value="Genomic_DNA"/>
</dbReference>
<reference evidence="9" key="2">
    <citation type="submission" date="2015-06" db="UniProtKB">
        <authorList>
            <consortium name="EnsemblMetazoa"/>
        </authorList>
    </citation>
    <scope>IDENTIFICATION</scope>
</reference>
<dbReference type="SUPFAM" id="SSF56672">
    <property type="entry name" value="DNA/RNA polymerases"/>
    <property type="match status" value="1"/>
</dbReference>